<organism evidence="2">
    <name type="scientific">Lepeophtheirus salmonis</name>
    <name type="common">Salmon louse</name>
    <name type="synonym">Caligus salmonis</name>
    <dbReference type="NCBI Taxonomy" id="72036"/>
    <lineage>
        <taxon>Eukaryota</taxon>
        <taxon>Metazoa</taxon>
        <taxon>Ecdysozoa</taxon>
        <taxon>Arthropoda</taxon>
        <taxon>Crustacea</taxon>
        <taxon>Multicrustacea</taxon>
        <taxon>Hexanauplia</taxon>
        <taxon>Copepoda</taxon>
        <taxon>Siphonostomatoida</taxon>
        <taxon>Caligidae</taxon>
        <taxon>Lepeophtheirus</taxon>
    </lineage>
</organism>
<evidence type="ECO:0000313" key="2">
    <source>
        <dbReference type="EMBL" id="CDW47662.1"/>
    </source>
</evidence>
<name>A0A0K2VBU9_LEPSM</name>
<dbReference type="EMBL" id="HACA01030301">
    <property type="protein sequence ID" value="CDW47662.1"/>
    <property type="molecule type" value="Transcribed_RNA"/>
</dbReference>
<protein>
    <submittedName>
        <fullName evidence="2">Uncharacterized protein</fullName>
    </submittedName>
</protein>
<feature type="compositionally biased region" description="Gly residues" evidence="1">
    <location>
        <begin position="7"/>
        <end position="17"/>
    </location>
</feature>
<accession>A0A0K2VBU9</accession>
<evidence type="ECO:0000256" key="1">
    <source>
        <dbReference type="SAM" id="MobiDB-lite"/>
    </source>
</evidence>
<reference evidence="2" key="1">
    <citation type="submission" date="2014-05" db="EMBL/GenBank/DDBJ databases">
        <authorList>
            <person name="Chronopoulou M."/>
        </authorList>
    </citation>
    <scope>NUCLEOTIDE SEQUENCE</scope>
    <source>
        <tissue evidence="2">Whole organism</tissue>
    </source>
</reference>
<sequence length="79" mass="8632">MMQVQQYGGGSEGGGGETDPTDVDADPGRCWRLGSSLLAQVSHESVDSSCMDVQRQPVSMGMIHDPIIRDHDRPLVMRF</sequence>
<proteinExistence type="predicted"/>
<dbReference type="AlphaFoldDB" id="A0A0K2VBU9"/>
<feature type="region of interest" description="Disordered" evidence="1">
    <location>
        <begin position="1"/>
        <end position="28"/>
    </location>
</feature>